<accession>A0A7J7DL84</accession>
<reference evidence="2 3" key="1">
    <citation type="journal article" date="2020" name="Nat. Commun.">
        <title>Genome of Tripterygium wilfordii and identification of cytochrome P450 involved in triptolide biosynthesis.</title>
        <authorList>
            <person name="Tu L."/>
            <person name="Su P."/>
            <person name="Zhang Z."/>
            <person name="Gao L."/>
            <person name="Wang J."/>
            <person name="Hu T."/>
            <person name="Zhou J."/>
            <person name="Zhang Y."/>
            <person name="Zhao Y."/>
            <person name="Liu Y."/>
            <person name="Song Y."/>
            <person name="Tong Y."/>
            <person name="Lu Y."/>
            <person name="Yang J."/>
            <person name="Xu C."/>
            <person name="Jia M."/>
            <person name="Peters R.J."/>
            <person name="Huang L."/>
            <person name="Gao W."/>
        </authorList>
    </citation>
    <scope>NUCLEOTIDE SEQUENCE [LARGE SCALE GENOMIC DNA]</scope>
    <source>
        <strain evidence="3">cv. XIE 37</strain>
        <tissue evidence="2">Leaf</tissue>
    </source>
</reference>
<organism evidence="2 3">
    <name type="scientific">Tripterygium wilfordii</name>
    <name type="common">Thunder God vine</name>
    <dbReference type="NCBI Taxonomy" id="458696"/>
    <lineage>
        <taxon>Eukaryota</taxon>
        <taxon>Viridiplantae</taxon>
        <taxon>Streptophyta</taxon>
        <taxon>Embryophyta</taxon>
        <taxon>Tracheophyta</taxon>
        <taxon>Spermatophyta</taxon>
        <taxon>Magnoliopsida</taxon>
        <taxon>eudicotyledons</taxon>
        <taxon>Gunneridae</taxon>
        <taxon>Pentapetalae</taxon>
        <taxon>rosids</taxon>
        <taxon>fabids</taxon>
        <taxon>Celastrales</taxon>
        <taxon>Celastraceae</taxon>
        <taxon>Tripterygium</taxon>
    </lineage>
</organism>
<dbReference type="EMBL" id="JAAARO010000006">
    <property type="protein sequence ID" value="KAF5747029.1"/>
    <property type="molecule type" value="Genomic_DNA"/>
</dbReference>
<gene>
    <name evidence="2" type="ORF">HS088_TW06G01206</name>
</gene>
<dbReference type="Proteomes" id="UP000593562">
    <property type="component" value="Unassembled WGS sequence"/>
</dbReference>
<proteinExistence type="predicted"/>
<name>A0A7J7DL84_TRIWF</name>
<feature type="region of interest" description="Disordered" evidence="1">
    <location>
        <begin position="87"/>
        <end position="111"/>
    </location>
</feature>
<feature type="compositionally biased region" description="Low complexity" evidence="1">
    <location>
        <begin position="93"/>
        <end position="103"/>
    </location>
</feature>
<dbReference type="FunCoup" id="A0A7J7DL84">
    <property type="interactions" value="36"/>
</dbReference>
<dbReference type="AlphaFoldDB" id="A0A7J7DL84"/>
<evidence type="ECO:0000313" key="2">
    <source>
        <dbReference type="EMBL" id="KAF5747029.1"/>
    </source>
</evidence>
<protein>
    <submittedName>
        <fullName evidence="2">WRKY transcription factor 7 isoform X2</fullName>
    </submittedName>
</protein>
<evidence type="ECO:0000313" key="3">
    <source>
        <dbReference type="Proteomes" id="UP000593562"/>
    </source>
</evidence>
<dbReference type="InParanoid" id="A0A7J7DL84"/>
<evidence type="ECO:0000256" key="1">
    <source>
        <dbReference type="SAM" id="MobiDB-lite"/>
    </source>
</evidence>
<keyword evidence="3" id="KW-1185">Reference proteome</keyword>
<sequence length="235" mass="25233">MTVELMMTSKVPENAIKEAAAAGMQSVEQVLRLLSQTQTHLGQQQYPDSSSKPDLKIEAVADVAVNNFKKVISLLGRTRTGHARFRRAPVAPPSAQQAQEPGPSGSLTSNNLQSNEQKVSAFKAYQSTPIHRLPPLPHKSSTKNGFLERNDASAAATIKFSNSPQISATTSFMSSLTGDTDSKHHSMSSGFKFANPSNGMPPLPCSSMKRKCNSMDDGALRCGSASGRCHCSKKR</sequence>
<comment type="caution">
    <text evidence="2">The sequence shown here is derived from an EMBL/GenBank/DDBJ whole genome shotgun (WGS) entry which is preliminary data.</text>
</comment>